<comment type="similarity">
    <text evidence="1">Belongs to the PemK/MazF family.</text>
</comment>
<dbReference type="InterPro" id="IPR003477">
    <property type="entry name" value="PemK-like"/>
</dbReference>
<dbReference type="RefSeq" id="WP_013686522.1">
    <property type="nucleotide sequence ID" value="NC_015321.1"/>
</dbReference>
<dbReference type="GO" id="GO:0006402">
    <property type="term" value="P:mRNA catabolic process"/>
    <property type="evidence" value="ECO:0007669"/>
    <property type="project" value="TreeGrafter"/>
</dbReference>
<sequence>MRKGQVIEVDFEPQVGAEIMKKRPAVIISNTQLNNLLPVITVVPLRGSLELALDFMHIVNFDSKNGLTKDSFADVCQVKSIDKGRIKGVLGMLSKNDLAEIISSLDFVFHDAA</sequence>
<dbReference type="EMBL" id="CP002542">
    <property type="protein sequence ID" value="AEA43752.1"/>
    <property type="molecule type" value="Genomic_DNA"/>
</dbReference>
<dbReference type="InterPro" id="IPR011067">
    <property type="entry name" value="Plasmid_toxin/cell-grow_inhib"/>
</dbReference>
<comment type="function">
    <text evidence="1">Toxic component of a type II toxin-antitoxin (TA) system.</text>
</comment>
<dbReference type="GO" id="GO:0004521">
    <property type="term" value="F:RNA endonuclease activity"/>
    <property type="evidence" value="ECO:0007669"/>
    <property type="project" value="TreeGrafter"/>
</dbReference>
<dbReference type="OrthoDB" id="9808744at2"/>
<dbReference type="GO" id="GO:0016075">
    <property type="term" value="P:rRNA catabolic process"/>
    <property type="evidence" value="ECO:0007669"/>
    <property type="project" value="TreeGrafter"/>
</dbReference>
<evidence type="ECO:0000313" key="3">
    <source>
        <dbReference type="Proteomes" id="UP000007463"/>
    </source>
</evidence>
<dbReference type="HOGENOM" id="CLU_121823_1_1_10"/>
<keyword evidence="1" id="KW-0255">Endonuclease</keyword>
<evidence type="ECO:0000256" key="1">
    <source>
        <dbReference type="PIRNR" id="PIRNR033490"/>
    </source>
</evidence>
<dbReference type="PIRSF" id="PIRSF033490">
    <property type="entry name" value="MazF"/>
    <property type="match status" value="1"/>
</dbReference>
<proteinExistence type="inferred from homology"/>
<protein>
    <recommendedName>
        <fullName evidence="1">mRNA interferase</fullName>
        <ecNumber evidence="1">3.1.-.-</ecNumber>
    </recommendedName>
</protein>
<dbReference type="EC" id="3.1.-.-" evidence="1"/>
<dbReference type="GO" id="GO:0016787">
    <property type="term" value="F:hydrolase activity"/>
    <property type="evidence" value="ECO:0007669"/>
    <property type="project" value="UniProtKB-KW"/>
</dbReference>
<dbReference type="STRING" id="755732.Fluta_1761"/>
<keyword evidence="3" id="KW-1185">Reference proteome</keyword>
<dbReference type="PANTHER" id="PTHR33988">
    <property type="entry name" value="ENDORIBONUCLEASE MAZF-RELATED"/>
    <property type="match status" value="1"/>
</dbReference>
<evidence type="ECO:0000313" key="2">
    <source>
        <dbReference type="EMBL" id="AEA43752.1"/>
    </source>
</evidence>
<dbReference type="eggNOG" id="COG2337">
    <property type="taxonomic scope" value="Bacteria"/>
</dbReference>
<gene>
    <name evidence="2" type="ordered locus">Fluta_1761</name>
</gene>
<dbReference type="GO" id="GO:0003677">
    <property type="term" value="F:DNA binding"/>
    <property type="evidence" value="ECO:0007669"/>
    <property type="project" value="InterPro"/>
</dbReference>
<dbReference type="Proteomes" id="UP000007463">
    <property type="component" value="Chromosome"/>
</dbReference>
<reference evidence="3" key="2">
    <citation type="submission" date="2011-02" db="EMBL/GenBank/DDBJ databases">
        <title>The complete genome of Fluviicola taffensis DSM 16823.</title>
        <authorList>
            <consortium name="US DOE Joint Genome Institute (JGI-PGF)"/>
            <person name="Lucas S."/>
            <person name="Copeland A."/>
            <person name="Lapidus A."/>
            <person name="Bruce D."/>
            <person name="Goodwin L."/>
            <person name="Pitluck S."/>
            <person name="Kyrpides N."/>
            <person name="Mavromatis K."/>
            <person name="Ivanova N."/>
            <person name="Mikhailova N."/>
            <person name="Pagani I."/>
            <person name="Chertkov O."/>
            <person name="Detter J.C."/>
            <person name="Han C."/>
            <person name="Tapia R."/>
            <person name="Land M."/>
            <person name="Hauser L."/>
            <person name="Markowitz V."/>
            <person name="Cheng J.-F."/>
            <person name="Hugenholtz P."/>
            <person name="Woyke T."/>
            <person name="Wu D."/>
            <person name="Tindall B."/>
            <person name="Pomrenke H.G."/>
            <person name="Brambilla E."/>
            <person name="Klenk H.-P."/>
            <person name="Eisen J.A."/>
        </authorList>
    </citation>
    <scope>NUCLEOTIDE SEQUENCE [LARGE SCALE GENOMIC DNA]</scope>
    <source>
        <strain evidence="3">DSM 16823 / RW262 / RW262</strain>
    </source>
</reference>
<dbReference type="SUPFAM" id="SSF50118">
    <property type="entry name" value="Cell growth inhibitor/plasmid maintenance toxic component"/>
    <property type="match status" value="1"/>
</dbReference>
<dbReference type="KEGG" id="fte:Fluta_1761"/>
<keyword evidence="1" id="KW-0378">Hydrolase</keyword>
<reference evidence="2 3" key="1">
    <citation type="journal article" date="2011" name="Stand. Genomic Sci.">
        <title>Complete genome sequence of the gliding freshwater bacterium Fluviicola taffensis type strain (RW262).</title>
        <authorList>
            <person name="Woyke T."/>
            <person name="Chertkov O."/>
            <person name="Lapidus A."/>
            <person name="Nolan M."/>
            <person name="Lucas S."/>
            <person name="Del Rio T.G."/>
            <person name="Tice H."/>
            <person name="Cheng J.F."/>
            <person name="Tapia R."/>
            <person name="Han C."/>
            <person name="Goodwin L."/>
            <person name="Pitluck S."/>
            <person name="Liolios K."/>
            <person name="Pagani I."/>
            <person name="Ivanova N."/>
            <person name="Huntemann M."/>
            <person name="Mavromatis K."/>
            <person name="Mikhailova N."/>
            <person name="Pati A."/>
            <person name="Chen A."/>
            <person name="Palaniappan K."/>
            <person name="Land M."/>
            <person name="Hauser L."/>
            <person name="Brambilla E.M."/>
            <person name="Rohde M."/>
            <person name="Mwirichia R."/>
            <person name="Sikorski J."/>
            <person name="Tindall B.J."/>
            <person name="Goker M."/>
            <person name="Bristow J."/>
            <person name="Eisen J.A."/>
            <person name="Markowitz V."/>
            <person name="Hugenholtz P."/>
            <person name="Klenk H.P."/>
            <person name="Kyrpides N.C."/>
        </authorList>
    </citation>
    <scope>NUCLEOTIDE SEQUENCE [LARGE SCALE GENOMIC DNA]</scope>
    <source>
        <strain evidence="3">DSM 16823 / RW262 / RW262</strain>
    </source>
</reference>
<dbReference type="Gene3D" id="2.30.30.110">
    <property type="match status" value="1"/>
</dbReference>
<keyword evidence="1" id="KW-0540">Nuclease</keyword>
<accession>F2IHI7</accession>
<organism evidence="2 3">
    <name type="scientific">Fluviicola taffensis (strain DSM 16823 / NCIMB 13979 / RW262)</name>
    <dbReference type="NCBI Taxonomy" id="755732"/>
    <lineage>
        <taxon>Bacteria</taxon>
        <taxon>Pseudomonadati</taxon>
        <taxon>Bacteroidota</taxon>
        <taxon>Flavobacteriia</taxon>
        <taxon>Flavobacteriales</taxon>
        <taxon>Crocinitomicaceae</taxon>
        <taxon>Fluviicola</taxon>
    </lineage>
</organism>
<dbReference type="AlphaFoldDB" id="F2IHI7"/>
<name>F2IHI7_FLUTR</name>
<dbReference type="Pfam" id="PF02452">
    <property type="entry name" value="PemK_toxin"/>
    <property type="match status" value="1"/>
</dbReference>